<comment type="caution">
    <text evidence="2">The sequence shown here is derived from an EMBL/GenBank/DDBJ whole genome shotgun (WGS) entry which is preliminary data.</text>
</comment>
<dbReference type="EMBL" id="JAEHOC010000086">
    <property type="protein sequence ID" value="KAG2423096.1"/>
    <property type="molecule type" value="Genomic_DNA"/>
</dbReference>
<dbReference type="GO" id="GO:0016020">
    <property type="term" value="C:membrane"/>
    <property type="evidence" value="ECO:0007669"/>
    <property type="project" value="TreeGrafter"/>
</dbReference>
<dbReference type="PANTHER" id="PTHR12393:SF6">
    <property type="entry name" value="SPHINGOMYELIN PHOSPHODIESTERASE 2"/>
    <property type="match status" value="1"/>
</dbReference>
<feature type="compositionally biased region" description="Basic and acidic residues" evidence="1">
    <location>
        <begin position="305"/>
        <end position="315"/>
    </location>
</feature>
<dbReference type="GO" id="GO:0046513">
    <property type="term" value="P:ceramide biosynthetic process"/>
    <property type="evidence" value="ECO:0007669"/>
    <property type="project" value="TreeGrafter"/>
</dbReference>
<evidence type="ECO:0000256" key="1">
    <source>
        <dbReference type="SAM" id="MobiDB-lite"/>
    </source>
</evidence>
<organism evidence="2 3">
    <name type="scientific">Chlamydomonas incerta</name>
    <dbReference type="NCBI Taxonomy" id="51695"/>
    <lineage>
        <taxon>Eukaryota</taxon>
        <taxon>Viridiplantae</taxon>
        <taxon>Chlorophyta</taxon>
        <taxon>core chlorophytes</taxon>
        <taxon>Chlorophyceae</taxon>
        <taxon>CS clade</taxon>
        <taxon>Chlamydomonadales</taxon>
        <taxon>Chlamydomonadaceae</taxon>
        <taxon>Chlamydomonas</taxon>
    </lineage>
</organism>
<accession>A0A835SNF0</accession>
<dbReference type="GO" id="GO:0030149">
    <property type="term" value="P:sphingolipid catabolic process"/>
    <property type="evidence" value="ECO:0007669"/>
    <property type="project" value="TreeGrafter"/>
</dbReference>
<evidence type="ECO:0000313" key="2">
    <source>
        <dbReference type="EMBL" id="KAG2423096.1"/>
    </source>
</evidence>
<feature type="region of interest" description="Disordered" evidence="1">
    <location>
        <begin position="548"/>
        <end position="568"/>
    </location>
</feature>
<name>A0A835SNF0_CHLIN</name>
<feature type="region of interest" description="Disordered" evidence="1">
    <location>
        <begin position="303"/>
        <end position="360"/>
    </location>
</feature>
<proteinExistence type="predicted"/>
<evidence type="ECO:0000313" key="3">
    <source>
        <dbReference type="Proteomes" id="UP000650467"/>
    </source>
</evidence>
<reference evidence="2" key="1">
    <citation type="journal article" date="2020" name="bioRxiv">
        <title>Comparative genomics of Chlamydomonas.</title>
        <authorList>
            <person name="Craig R.J."/>
            <person name="Hasan A.R."/>
            <person name="Ness R.W."/>
            <person name="Keightley P.D."/>
        </authorList>
    </citation>
    <scope>NUCLEOTIDE SEQUENCE</scope>
    <source>
        <strain evidence="2">SAG 7.73</strain>
    </source>
</reference>
<protein>
    <submittedName>
        <fullName evidence="2">Uncharacterized protein</fullName>
    </submittedName>
</protein>
<dbReference type="AlphaFoldDB" id="A0A835SNF0"/>
<dbReference type="Proteomes" id="UP000650467">
    <property type="component" value="Unassembled WGS sequence"/>
</dbReference>
<keyword evidence="3" id="KW-1185">Reference proteome</keyword>
<dbReference type="OrthoDB" id="151517at2759"/>
<sequence>MPWPEPAVAQRPWPGHAFVRHFSRPVPWRALTLPQRRRLLCLAASSGHAPSLEAALAQCGCTLTPDVLTAAAAAGDIPACQRVLGESDVIAVASLTAAARNGHLQLLKLLLDATGARDTPYAWKHFVKAAATGACLGGQAAVLAWLQQAHGYRVMVSDMAAAATVGQGDLFERVLLPQLMPGFAGVAAAAVAVVGSPAAAAFDGEPLASAEVGASAGAPAGEAAGTAAVAALKAAAAASDSETDSEPGSDFGTPRNLRVRMEALIAAAYGLPAHVLRWLLPLLWPPIWRPLRPLTAVPQTMVHGAADDSTEREGEGSTAQREALADIRSSSGSDGDQGLAAEGAETYDNNEGSDSDGYSHGSTYGCYRTDSLRRLLSAATGSPTPCWAAKLDILCAALGPSRTQVLDGDDRSEVQAVMQKAARQPHFVARLQRLLAVFSMPLDTYVATEAAMQGGHANALEWLWGEAGGHGAGGSIEMVAGRRWVDWYHSCWGRGAVTAPGHLEVLRLLRSRGSAVFDPADVAHEAAMGAGVEVLTWLLQAAAAEEDEEQQQGLRRKKGEEGGEKSREKWSRALAEAAREGSASVVLLRALRARGAAIDLGAVACGGSVEALEWAVAELEVEQDGGVPKSIALNLQQQREVERSGNTAAMDWLRAQERPPELTSLPRAKQPWPGPAFVRHWSRPEPWRALTLPQRRRLLCLAASSGHAPSLEAALAHCGCSAMPGALAAAALAGDTDACLQLGGRLDSSAFYGPAASGHARARRACLYIGRTELMAAAARSIDITLLLIKAVRNLNELGVASLLEGACAGGNQFVTQHVGFAYTRFPNASHAVAAAKAGQVSIVDRLLPTSLFLGELFRPPPANGADAAAAQEQAHQERERQQRSNRWALLRAMLFGCTLEVVSRHFERLSQPPPGQLAAAQPRAAAAAAAAAATRPGGSGALQHHRDASPAALDAWLAEARGLLAAALRSRTRCWLDKVHFLLSTWGPNLTRQVVRRQPSNAAEDRTGSERLLAAAYRQQPEMLTRVRLAHADGLQCGYAQAVREAAQRGDAGAMAYLWDECGVPVQLDRLSVTELFLGWGHAAVLQLLAQRGYRFTADDVVLEAARQSKRVAGDSSNTSSISSSSSTISQSGPDAALLWLTEEAARNKGAAAAGLTGVVEVVWRVLLSVAFTHAARRGASLQVLRALREQAGAAIDLAAVAAGGSEEGVAWAVAELGMEASRTALQGDCATALLSASSNEATLGWLQRAGLMHAAGGAG</sequence>
<gene>
    <name evidence="2" type="ORF">HXX76_002321</name>
</gene>
<feature type="compositionally biased region" description="Basic and acidic residues" evidence="1">
    <location>
        <begin position="558"/>
        <end position="568"/>
    </location>
</feature>
<dbReference type="GO" id="GO:0071944">
    <property type="term" value="C:cell periphery"/>
    <property type="evidence" value="ECO:0007669"/>
    <property type="project" value="TreeGrafter"/>
</dbReference>
<feature type="region of interest" description="Disordered" evidence="1">
    <location>
        <begin position="864"/>
        <end position="883"/>
    </location>
</feature>
<dbReference type="PANTHER" id="PTHR12393">
    <property type="entry name" value="SPHINGOMYELIN PHOSPHODIESTERASE RELATED"/>
    <property type="match status" value="1"/>
</dbReference>
<dbReference type="GO" id="GO:0004620">
    <property type="term" value="F:phospholipase activity"/>
    <property type="evidence" value="ECO:0007669"/>
    <property type="project" value="TreeGrafter"/>
</dbReference>
<dbReference type="GO" id="GO:0005783">
    <property type="term" value="C:endoplasmic reticulum"/>
    <property type="evidence" value="ECO:0007669"/>
    <property type="project" value="TreeGrafter"/>
</dbReference>